<comment type="caution">
    <text evidence="2">The sequence shown here is derived from an EMBL/GenBank/DDBJ whole genome shotgun (WGS) entry which is preliminary data.</text>
</comment>
<accession>A0ABD4TL43</accession>
<proteinExistence type="predicted"/>
<dbReference type="EMBL" id="VOTZ01000005">
    <property type="protein sequence ID" value="MCQ1537995.1"/>
    <property type="molecule type" value="Genomic_DNA"/>
</dbReference>
<gene>
    <name evidence="2" type="ORF">FTO68_03190</name>
</gene>
<evidence type="ECO:0000313" key="2">
    <source>
        <dbReference type="EMBL" id="MCQ1537995.1"/>
    </source>
</evidence>
<sequence>MTEVIHPCSKEQPERRFFRIGVYLLWKPPKLSRHSRVAYAGTRFNVSAKHMRTGTGGGVGGIKNAVRSVDGTGKGSVTEHPPGEHCHLPPDAGEGDLAVTRRGCSPRT</sequence>
<reference evidence="2 3" key="1">
    <citation type="submission" date="2019-08" db="EMBL/GenBank/DDBJ databases">
        <authorList>
            <person name="Chen S.-C."/>
            <person name="Lai M.-C."/>
            <person name="You Y.-T."/>
        </authorList>
    </citation>
    <scope>NUCLEOTIDE SEQUENCE [LARGE SCALE GENOMIC DNA]</scope>
    <source>
        <strain evidence="2 3">P2F9704a</strain>
    </source>
</reference>
<feature type="region of interest" description="Disordered" evidence="1">
    <location>
        <begin position="68"/>
        <end position="108"/>
    </location>
</feature>
<evidence type="ECO:0000313" key="3">
    <source>
        <dbReference type="Proteomes" id="UP001524383"/>
    </source>
</evidence>
<dbReference type="AlphaFoldDB" id="A0ABD4TL43"/>
<name>A0ABD4TL43_9EURY</name>
<keyword evidence="3" id="KW-1185">Reference proteome</keyword>
<dbReference type="RefSeq" id="WP_255331931.1">
    <property type="nucleotide sequence ID" value="NZ_VOTZ01000005.1"/>
</dbReference>
<evidence type="ECO:0000256" key="1">
    <source>
        <dbReference type="SAM" id="MobiDB-lite"/>
    </source>
</evidence>
<protein>
    <submittedName>
        <fullName evidence="2">Uncharacterized protein</fullName>
    </submittedName>
</protein>
<organism evidence="2 3">
    <name type="scientific">Methanocalculus taiwanensis</name>
    <dbReference type="NCBI Taxonomy" id="106207"/>
    <lineage>
        <taxon>Archaea</taxon>
        <taxon>Methanobacteriati</taxon>
        <taxon>Methanobacteriota</taxon>
        <taxon>Stenosarchaea group</taxon>
        <taxon>Methanomicrobia</taxon>
        <taxon>Methanomicrobiales</taxon>
        <taxon>Methanocalculaceae</taxon>
        <taxon>Methanocalculus</taxon>
    </lineage>
</organism>
<dbReference type="Proteomes" id="UP001524383">
    <property type="component" value="Unassembled WGS sequence"/>
</dbReference>